<proteinExistence type="predicted"/>
<dbReference type="GO" id="GO:0015074">
    <property type="term" value="P:DNA integration"/>
    <property type="evidence" value="ECO:0007669"/>
    <property type="project" value="InterPro"/>
</dbReference>
<dbReference type="PROSITE" id="PS50994">
    <property type="entry name" value="INTEGRASE"/>
    <property type="match status" value="1"/>
</dbReference>
<evidence type="ECO:0000313" key="3">
    <source>
        <dbReference type="Proteomes" id="UP000324629"/>
    </source>
</evidence>
<dbReference type="EMBL" id="QNGE01002700">
    <property type="protein sequence ID" value="KAA3675141.1"/>
    <property type="molecule type" value="Genomic_DNA"/>
</dbReference>
<accession>A0A5J4NIC9</accession>
<comment type="caution">
    <text evidence="2">The sequence shown here is derived from an EMBL/GenBank/DDBJ whole genome shotgun (WGS) entry which is preliminary data.</text>
</comment>
<name>A0A5J4NIC9_9TREM</name>
<evidence type="ECO:0000259" key="1">
    <source>
        <dbReference type="PROSITE" id="PS50994"/>
    </source>
</evidence>
<dbReference type="AlphaFoldDB" id="A0A5J4NIC9"/>
<sequence length="134" mass="15425">MIPNDRRDACTVAAAIGNEWIARYGAPIRLHLDRGAAFESRLLKKMCRLLAVMKTRTTPYYPQESLSTSDHTRNLRENLRTAFRMTQGHMNDAQRRQKEQYDQHHQWPSVLAGCRAWLCRPKAGVGGPAKLHRQ</sequence>
<gene>
    <name evidence="2" type="ORF">DEA37_0012843</name>
</gene>
<dbReference type="GO" id="GO:0003676">
    <property type="term" value="F:nucleic acid binding"/>
    <property type="evidence" value="ECO:0007669"/>
    <property type="project" value="InterPro"/>
</dbReference>
<dbReference type="InterPro" id="IPR036397">
    <property type="entry name" value="RNaseH_sf"/>
</dbReference>
<organism evidence="2 3">
    <name type="scientific">Paragonimus westermani</name>
    <dbReference type="NCBI Taxonomy" id="34504"/>
    <lineage>
        <taxon>Eukaryota</taxon>
        <taxon>Metazoa</taxon>
        <taxon>Spiralia</taxon>
        <taxon>Lophotrochozoa</taxon>
        <taxon>Platyhelminthes</taxon>
        <taxon>Trematoda</taxon>
        <taxon>Digenea</taxon>
        <taxon>Plagiorchiida</taxon>
        <taxon>Troglotremata</taxon>
        <taxon>Troglotrematidae</taxon>
        <taxon>Paragonimus</taxon>
    </lineage>
</organism>
<feature type="domain" description="Integrase catalytic" evidence="1">
    <location>
        <begin position="1"/>
        <end position="134"/>
    </location>
</feature>
<dbReference type="InterPro" id="IPR012337">
    <property type="entry name" value="RNaseH-like_sf"/>
</dbReference>
<keyword evidence="3" id="KW-1185">Reference proteome</keyword>
<evidence type="ECO:0000313" key="2">
    <source>
        <dbReference type="EMBL" id="KAA3675141.1"/>
    </source>
</evidence>
<dbReference type="SUPFAM" id="SSF53098">
    <property type="entry name" value="Ribonuclease H-like"/>
    <property type="match status" value="1"/>
</dbReference>
<reference evidence="2 3" key="1">
    <citation type="journal article" date="2019" name="Gigascience">
        <title>Whole-genome sequence of the oriental lung fluke Paragonimus westermani.</title>
        <authorList>
            <person name="Oey H."/>
            <person name="Zakrzewski M."/>
            <person name="Narain K."/>
            <person name="Devi K.R."/>
            <person name="Agatsuma T."/>
            <person name="Nawaratna S."/>
            <person name="Gobert G.N."/>
            <person name="Jones M.K."/>
            <person name="Ragan M.A."/>
            <person name="McManus D.P."/>
            <person name="Krause L."/>
        </authorList>
    </citation>
    <scope>NUCLEOTIDE SEQUENCE [LARGE SCALE GENOMIC DNA]</scope>
    <source>
        <strain evidence="2 3">IND2009</strain>
    </source>
</reference>
<dbReference type="Gene3D" id="3.30.420.10">
    <property type="entry name" value="Ribonuclease H-like superfamily/Ribonuclease H"/>
    <property type="match status" value="1"/>
</dbReference>
<dbReference type="InterPro" id="IPR001584">
    <property type="entry name" value="Integrase_cat-core"/>
</dbReference>
<dbReference type="Proteomes" id="UP000324629">
    <property type="component" value="Unassembled WGS sequence"/>
</dbReference>
<protein>
    <recommendedName>
        <fullName evidence="1">Integrase catalytic domain-containing protein</fullName>
    </recommendedName>
</protein>